<evidence type="ECO:0000313" key="2">
    <source>
        <dbReference type="Proteomes" id="UP001200022"/>
    </source>
</evidence>
<name>A0ABS9IE33_9FLAO</name>
<dbReference type="Proteomes" id="UP001200022">
    <property type="component" value="Unassembled WGS sequence"/>
</dbReference>
<dbReference type="PROSITE" id="PS51257">
    <property type="entry name" value="PROKAR_LIPOPROTEIN"/>
    <property type="match status" value="1"/>
</dbReference>
<accession>A0ABS9IE33</accession>
<dbReference type="SUPFAM" id="SSF50998">
    <property type="entry name" value="Quinoprotein alcohol dehydrogenase-like"/>
    <property type="match status" value="1"/>
</dbReference>
<protein>
    <recommendedName>
        <fullName evidence="3">LVIVD repeat-containing protein</fullName>
    </recommendedName>
</protein>
<dbReference type="Pfam" id="PF08309">
    <property type="entry name" value="LVIVD"/>
    <property type="match status" value="4"/>
</dbReference>
<evidence type="ECO:0000313" key="1">
    <source>
        <dbReference type="EMBL" id="MCF7559048.1"/>
    </source>
</evidence>
<comment type="caution">
    <text evidence="1">The sequence shown here is derived from an EMBL/GenBank/DDBJ whole genome shotgun (WGS) entry which is preliminary data.</text>
</comment>
<evidence type="ECO:0008006" key="3">
    <source>
        <dbReference type="Google" id="ProtNLM"/>
    </source>
</evidence>
<dbReference type="InterPro" id="IPR011047">
    <property type="entry name" value="Quinoprotein_ADH-like_sf"/>
</dbReference>
<reference evidence="1 2" key="1">
    <citation type="submission" date="2022-01" db="EMBL/GenBank/DDBJ databases">
        <title>Draft genome sequence of Sabulilitoribacter multivorans KCTC 32326.</title>
        <authorList>
            <person name="Oh J.-S."/>
        </authorList>
    </citation>
    <scope>NUCLEOTIDE SEQUENCE [LARGE SCALE GENOMIC DNA]</scope>
    <source>
        <strain evidence="1 2">M-M16</strain>
    </source>
</reference>
<gene>
    <name evidence="1" type="ORF">L3X39_00240</name>
</gene>
<dbReference type="InterPro" id="IPR013211">
    <property type="entry name" value="LVIVD"/>
</dbReference>
<dbReference type="EMBL" id="JAKKDV010000001">
    <property type="protein sequence ID" value="MCF7559048.1"/>
    <property type="molecule type" value="Genomic_DNA"/>
</dbReference>
<organism evidence="1 2">
    <name type="scientific">Flaviramulus multivorans</name>
    <dbReference type="NCBI Taxonomy" id="1304750"/>
    <lineage>
        <taxon>Bacteria</taxon>
        <taxon>Pseudomonadati</taxon>
        <taxon>Bacteroidota</taxon>
        <taxon>Flavobacteriia</taxon>
        <taxon>Flavobacteriales</taxon>
        <taxon>Flavobacteriaceae</taxon>
        <taxon>Flaviramulus</taxon>
    </lineage>
</organism>
<keyword evidence="2" id="KW-1185">Reference proteome</keyword>
<dbReference type="RefSeq" id="WP_237229360.1">
    <property type="nucleotide sequence ID" value="NZ_JAKKDV010000001.1"/>
</dbReference>
<proteinExistence type="predicted"/>
<sequence>MKIKHLFLSLSLIFVAACDTNDEDFEFVQVAKPMLMSKSAFRSSVDISAPKGIEEVGKIYAYKNYIFVGDTNNGIQIIDNSNPSNPNAIKYIKIPGNEDISVKDDILYADSATDLLVFDISDINSIKLEERLEDVFRVYDYNIPVEAQVVDFDKFDYNNDVIVGWTITTERRKKRDDDILIDVVFDGAVINSSESVTGTGGSLARFQIVDNYLYTVGNYEMTIFNIHNLSEPVLANTQYAGWNIETMFQADDYLYLGSNQGMYIYSLTNPSSPEYVSEFMHWEGCDPVVVDGDFAYLTIRGGNDCGQLESVLEVIDVSDKTKPTLIKQYSLDNPYGLGFKANTLFVCDGTSGLKLFDKSNPESLNMTANYKNIQSKDVIALENSLLMIGGNTLYQYHYEGNLVQLLSTYELK</sequence>